<evidence type="ECO:0000313" key="2">
    <source>
        <dbReference type="EMBL" id="KAG7393816.1"/>
    </source>
</evidence>
<gene>
    <name evidence="2" type="ORF">PHYBOEH_005999</name>
</gene>
<comment type="caution">
    <text evidence="2">The sequence shown here is derived from an EMBL/GenBank/DDBJ whole genome shotgun (WGS) entry which is preliminary data.</text>
</comment>
<evidence type="ECO:0000313" key="3">
    <source>
        <dbReference type="Proteomes" id="UP000693981"/>
    </source>
</evidence>
<proteinExistence type="predicted"/>
<reference evidence="2" key="1">
    <citation type="submission" date="2021-02" db="EMBL/GenBank/DDBJ databases">
        <authorList>
            <person name="Palmer J.M."/>
        </authorList>
    </citation>
    <scope>NUCLEOTIDE SEQUENCE</scope>
    <source>
        <strain evidence="2">SCRP23</strain>
    </source>
</reference>
<accession>A0A8T1WK73</accession>
<feature type="compositionally biased region" description="Polar residues" evidence="1">
    <location>
        <begin position="26"/>
        <end position="45"/>
    </location>
</feature>
<feature type="region of interest" description="Disordered" evidence="1">
    <location>
        <begin position="16"/>
        <end position="54"/>
    </location>
</feature>
<dbReference type="OrthoDB" id="120783at2759"/>
<feature type="compositionally biased region" description="Basic residues" evidence="1">
    <location>
        <begin position="81"/>
        <end position="96"/>
    </location>
</feature>
<dbReference type="EMBL" id="JAGDFL010000312">
    <property type="protein sequence ID" value="KAG7393816.1"/>
    <property type="molecule type" value="Genomic_DNA"/>
</dbReference>
<dbReference type="Proteomes" id="UP000693981">
    <property type="component" value="Unassembled WGS sequence"/>
</dbReference>
<name>A0A8T1WK73_9STRA</name>
<dbReference type="AlphaFoldDB" id="A0A8T1WK73"/>
<sequence length="236" mass="26391">MATTISTDNSDLVSLFVGDDGIRSPSAPSHLSNALTPCRDSISSPTSTELSDDSMLTTDDLVVLSDLLGLVNPKPTPSSKKTARSKSDRSRRRKRPRESFVAPDGVTVPKSQQARQKMEIEFLKKQVVEMEATIEKMQARKLERERRDLESPRAMGPGTVVRSNGDDWFDDGKEAVQQLEEQNEKLRSQVASHLEDLKRLELVARNRFFTDINANNQQCMMMQTTPSASPAYWCSS</sequence>
<keyword evidence="3" id="KW-1185">Reference proteome</keyword>
<feature type="region of interest" description="Disordered" evidence="1">
    <location>
        <begin position="69"/>
        <end position="113"/>
    </location>
</feature>
<feature type="region of interest" description="Disordered" evidence="1">
    <location>
        <begin position="143"/>
        <end position="165"/>
    </location>
</feature>
<organism evidence="2 3">
    <name type="scientific">Phytophthora boehmeriae</name>
    <dbReference type="NCBI Taxonomy" id="109152"/>
    <lineage>
        <taxon>Eukaryota</taxon>
        <taxon>Sar</taxon>
        <taxon>Stramenopiles</taxon>
        <taxon>Oomycota</taxon>
        <taxon>Peronosporomycetes</taxon>
        <taxon>Peronosporales</taxon>
        <taxon>Peronosporaceae</taxon>
        <taxon>Phytophthora</taxon>
    </lineage>
</organism>
<protein>
    <submittedName>
        <fullName evidence="2">Uncharacterized protein</fullName>
    </submittedName>
</protein>
<evidence type="ECO:0000256" key="1">
    <source>
        <dbReference type="SAM" id="MobiDB-lite"/>
    </source>
</evidence>